<evidence type="ECO:0000256" key="5">
    <source>
        <dbReference type="ARBA" id="ARBA00023172"/>
    </source>
</evidence>
<evidence type="ECO:0000256" key="7">
    <source>
        <dbReference type="HAMAP-Rule" id="MF_00017"/>
    </source>
</evidence>
<dbReference type="GO" id="GO:0006310">
    <property type="term" value="P:DNA recombination"/>
    <property type="evidence" value="ECO:0007669"/>
    <property type="project" value="UniProtKB-UniRule"/>
</dbReference>
<dbReference type="PROSITE" id="PS50880">
    <property type="entry name" value="TOPRIM"/>
    <property type="match status" value="1"/>
</dbReference>
<dbReference type="SUPFAM" id="SSF111304">
    <property type="entry name" value="Recombination protein RecR"/>
    <property type="match status" value="1"/>
</dbReference>
<dbReference type="PROSITE" id="PS01300">
    <property type="entry name" value="RECR"/>
    <property type="match status" value="1"/>
</dbReference>
<dbReference type="SMART" id="SM00493">
    <property type="entry name" value="TOPRIM"/>
    <property type="match status" value="1"/>
</dbReference>
<dbReference type="Pfam" id="PF02132">
    <property type="entry name" value="RecR_ZnF"/>
    <property type="match status" value="1"/>
</dbReference>
<evidence type="ECO:0000256" key="6">
    <source>
        <dbReference type="ARBA" id="ARBA00023204"/>
    </source>
</evidence>
<dbReference type="CDD" id="cd01025">
    <property type="entry name" value="TOPRIM_recR"/>
    <property type="match status" value="1"/>
</dbReference>
<dbReference type="Gene3D" id="3.40.1360.10">
    <property type="match status" value="1"/>
</dbReference>
<keyword evidence="2 7" id="KW-0227">DNA damage</keyword>
<feature type="zinc finger region" description="C4-type" evidence="7">
    <location>
        <begin position="60"/>
        <end position="75"/>
    </location>
</feature>
<dbReference type="InterPro" id="IPR015967">
    <property type="entry name" value="Rcmb_RecR_Znf"/>
</dbReference>
<organism evidence="9 10">
    <name type="scientific">Francisella philomiragia</name>
    <dbReference type="NCBI Taxonomy" id="28110"/>
    <lineage>
        <taxon>Bacteria</taxon>
        <taxon>Pseudomonadati</taxon>
        <taxon>Pseudomonadota</taxon>
        <taxon>Gammaproteobacteria</taxon>
        <taxon>Thiotrichales</taxon>
        <taxon>Francisellaceae</taxon>
        <taxon>Francisella</taxon>
    </lineage>
</organism>
<dbReference type="NCBIfam" id="TIGR00615">
    <property type="entry name" value="recR"/>
    <property type="match status" value="1"/>
</dbReference>
<dbReference type="Pfam" id="PF13662">
    <property type="entry name" value="Toprim_4"/>
    <property type="match status" value="1"/>
</dbReference>
<keyword evidence="4 7" id="KW-0862">Zinc</keyword>
<dbReference type="Proteomes" id="UP000031830">
    <property type="component" value="Chromosome"/>
</dbReference>
<dbReference type="Gene3D" id="1.10.8.420">
    <property type="entry name" value="RecR Domain 1"/>
    <property type="match status" value="1"/>
</dbReference>
<dbReference type="EMBL" id="CP009440">
    <property type="protein sequence ID" value="AJI52544.1"/>
    <property type="molecule type" value="Genomic_DNA"/>
</dbReference>
<accession>A0A0B6CPZ1</accession>
<name>A0A0B6CPZ1_9GAMM</name>
<dbReference type="GO" id="GO:0003677">
    <property type="term" value="F:DNA binding"/>
    <property type="evidence" value="ECO:0007669"/>
    <property type="project" value="UniProtKB-UniRule"/>
</dbReference>
<dbReference type="InterPro" id="IPR034137">
    <property type="entry name" value="TOPRIM_RecR"/>
</dbReference>
<evidence type="ECO:0000256" key="2">
    <source>
        <dbReference type="ARBA" id="ARBA00022763"/>
    </source>
</evidence>
<comment type="similarity">
    <text evidence="7">Belongs to the RecR family.</text>
</comment>
<evidence type="ECO:0000313" key="10">
    <source>
        <dbReference type="Proteomes" id="UP000031830"/>
    </source>
</evidence>
<feature type="domain" description="Toprim" evidence="8">
    <location>
        <begin position="83"/>
        <end position="177"/>
    </location>
</feature>
<evidence type="ECO:0000256" key="1">
    <source>
        <dbReference type="ARBA" id="ARBA00022723"/>
    </source>
</evidence>
<evidence type="ECO:0000256" key="4">
    <source>
        <dbReference type="ARBA" id="ARBA00022833"/>
    </source>
</evidence>
<dbReference type="GO" id="GO:0008270">
    <property type="term" value="F:zinc ion binding"/>
    <property type="evidence" value="ECO:0007669"/>
    <property type="project" value="UniProtKB-KW"/>
</dbReference>
<dbReference type="HAMAP" id="MF_00017">
    <property type="entry name" value="RecR"/>
    <property type="match status" value="1"/>
</dbReference>
<dbReference type="OrthoDB" id="9802672at2"/>
<keyword evidence="1 7" id="KW-0479">Metal-binding</keyword>
<evidence type="ECO:0000313" key="9">
    <source>
        <dbReference type="EMBL" id="AJI52544.1"/>
    </source>
</evidence>
<gene>
    <name evidence="7 9" type="primary">recR</name>
    <name evidence="9" type="ORF">LA55_1347</name>
</gene>
<dbReference type="RefSeq" id="WP_044526466.1">
    <property type="nucleotide sequence ID" value="NZ_CP009440.1"/>
</dbReference>
<dbReference type="InterPro" id="IPR000093">
    <property type="entry name" value="DNA_Rcmb_RecR"/>
</dbReference>
<dbReference type="Gene3D" id="6.10.250.240">
    <property type="match status" value="1"/>
</dbReference>
<dbReference type="InterPro" id="IPR006171">
    <property type="entry name" value="TOPRIM_dom"/>
</dbReference>
<evidence type="ECO:0000259" key="8">
    <source>
        <dbReference type="PROSITE" id="PS50880"/>
    </source>
</evidence>
<keyword evidence="3 7" id="KW-0863">Zinc-finger</keyword>
<dbReference type="InterPro" id="IPR023627">
    <property type="entry name" value="Rcmb_RecR"/>
</dbReference>
<keyword evidence="5 7" id="KW-0233">DNA recombination</keyword>
<comment type="function">
    <text evidence="7">May play a role in DNA repair. It seems to be involved in an RecBC-independent recombinational process of DNA repair. It may act with RecF and RecO.</text>
</comment>
<dbReference type="PANTHER" id="PTHR30446:SF0">
    <property type="entry name" value="RECOMBINATION PROTEIN RECR"/>
    <property type="match status" value="1"/>
</dbReference>
<dbReference type="Pfam" id="PF21175">
    <property type="entry name" value="RecR_C"/>
    <property type="match status" value="1"/>
</dbReference>
<dbReference type="AlphaFoldDB" id="A0A0B6CPZ1"/>
<dbReference type="Pfam" id="PF21176">
    <property type="entry name" value="RecR_HhH"/>
    <property type="match status" value="1"/>
</dbReference>
<reference evidence="9 10" key="1">
    <citation type="journal article" date="2015" name="Genome Announc.">
        <title>Genome sequencing of 18 francisella strains to aid in assay development and testing.</title>
        <authorList>
            <person name="Johnson S.L."/>
            <person name="Daligault H.E."/>
            <person name="Davenport K.W."/>
            <person name="Coyne S.R."/>
            <person name="Frey K.G."/>
            <person name="Koroleva G.I."/>
            <person name="Broomall S.M."/>
            <person name="Bishop-Lilly K.A."/>
            <person name="Bruce D.C."/>
            <person name="Chertkov O."/>
            <person name="Freitas T."/>
            <person name="Jaissle J."/>
            <person name="Ladner J.T."/>
            <person name="Rosenzweig C.N."/>
            <person name="Gibbons H.S."/>
            <person name="Palacios G.F."/>
            <person name="Redden C.L."/>
            <person name="Xu Y."/>
            <person name="Minogue T.D."/>
            <person name="Chain P.S."/>
        </authorList>
    </citation>
    <scope>NUCLEOTIDE SEQUENCE [LARGE SCALE GENOMIC DNA]</scope>
    <source>
        <strain evidence="9 10">GA01-2794</strain>
    </source>
</reference>
<dbReference type="PANTHER" id="PTHR30446">
    <property type="entry name" value="RECOMBINATION PROTEIN RECR"/>
    <property type="match status" value="1"/>
</dbReference>
<evidence type="ECO:0000256" key="3">
    <source>
        <dbReference type="ARBA" id="ARBA00022771"/>
    </source>
</evidence>
<sequence>MNNQIFSPKITAVIESLRKLPTIGKKSSQRLALYLLDKSPETAIAIANSLLDAAENIKKCKYCQSLTEKDICDICSSQNRDESKLCIIESMLDLIAIEEAGFFKGKYFVLNGRISPLDGIGPNELKLDILEQIIINREISEIILAISPTVEGETTAHFISQMIGKDIKISRIGFGVPFGGELEYLDQQTLIHAFNARTNIK</sequence>
<keyword evidence="6 7" id="KW-0234">DNA repair</keyword>
<proteinExistence type="inferred from homology"/>
<protein>
    <recommendedName>
        <fullName evidence="7">Recombination protein RecR</fullName>
    </recommendedName>
</protein>
<dbReference type="KEGG" id="fpz:LA55_1347"/>
<dbReference type="GO" id="GO:0006281">
    <property type="term" value="P:DNA repair"/>
    <property type="evidence" value="ECO:0007669"/>
    <property type="project" value="UniProtKB-UniRule"/>
</dbReference>
<dbReference type="STRING" id="28110.KU46_1264"/>